<dbReference type="PATRIC" id="fig|1165867.3.peg.5295"/>
<gene>
    <name evidence="1" type="ORF">W59_25916</name>
</gene>
<dbReference type="EMBL" id="AJJH01000141">
    <property type="protein sequence ID" value="EID77026.1"/>
    <property type="molecule type" value="Genomic_DNA"/>
</dbReference>
<sequence length="101" mass="11820">MRRTTASRHTDRKNGDVVTKDELAMLDFAVKWAPFGGGDELILPEFGIFPTIFYRRLRRLLTRQTDINDSVRRRLDDLCMTKLETTARPRKTYSRVRSSTL</sequence>
<evidence type="ECO:0008006" key="3">
    <source>
        <dbReference type="Google" id="ProtNLM"/>
    </source>
</evidence>
<dbReference type="Proteomes" id="UP000006447">
    <property type="component" value="Unassembled WGS sequence"/>
</dbReference>
<reference evidence="1 2" key="1">
    <citation type="journal article" date="2012" name="J. Bacteriol.">
        <title>Draft genome sequence of the nitrophenol-degrading actinomycete Rhodococcus imtechensis RKJ300.</title>
        <authorList>
            <person name="Vikram S."/>
            <person name="Kumar S."/>
            <person name="Subramanian S."/>
            <person name="Raghava G.P."/>
        </authorList>
    </citation>
    <scope>NUCLEOTIDE SEQUENCE [LARGE SCALE GENOMIC DNA]</scope>
    <source>
        <strain evidence="1 2">RKJ300</strain>
    </source>
</reference>
<comment type="caution">
    <text evidence="1">The sequence shown here is derived from an EMBL/GenBank/DDBJ whole genome shotgun (WGS) entry which is preliminary data.</text>
</comment>
<organism evidence="1 2">
    <name type="scientific">Rhodococcus opacus RKJ300 = JCM 13270</name>
    <dbReference type="NCBI Taxonomy" id="1165867"/>
    <lineage>
        <taxon>Bacteria</taxon>
        <taxon>Bacillati</taxon>
        <taxon>Actinomycetota</taxon>
        <taxon>Actinomycetes</taxon>
        <taxon>Mycobacteriales</taxon>
        <taxon>Nocardiaceae</taxon>
        <taxon>Rhodococcus</taxon>
    </lineage>
</organism>
<accession>I0WKW0</accession>
<protein>
    <recommendedName>
        <fullName evidence="3">DUF3263 domain-containing protein</fullName>
    </recommendedName>
</protein>
<proteinExistence type="predicted"/>
<evidence type="ECO:0000313" key="1">
    <source>
        <dbReference type="EMBL" id="EID77026.1"/>
    </source>
</evidence>
<name>I0WKW0_RHOOP</name>
<dbReference type="AlphaFoldDB" id="I0WKW0"/>
<evidence type="ECO:0000313" key="2">
    <source>
        <dbReference type="Proteomes" id="UP000006447"/>
    </source>
</evidence>